<dbReference type="RefSeq" id="WP_011850499.1">
    <property type="nucleotide sequence ID" value="NC_009073.1"/>
</dbReference>
<dbReference type="AlphaFoldDB" id="A3MX74"/>
<dbReference type="STRING" id="410359.Pcal_1824"/>
<evidence type="ECO:0000259" key="5">
    <source>
        <dbReference type="PROSITE" id="PS51918"/>
    </source>
</evidence>
<dbReference type="InterPro" id="IPR016771">
    <property type="entry name" value="Fe-S_OxRdtase_rSAM_TM0948_prd"/>
</dbReference>
<dbReference type="eggNOG" id="arCOG05120">
    <property type="taxonomic scope" value="Archaea"/>
</dbReference>
<dbReference type="GO" id="GO:0051536">
    <property type="term" value="F:iron-sulfur cluster binding"/>
    <property type="evidence" value="ECO:0007669"/>
    <property type="project" value="UniProtKB-KW"/>
</dbReference>
<evidence type="ECO:0000256" key="3">
    <source>
        <dbReference type="ARBA" id="ARBA00023004"/>
    </source>
</evidence>
<dbReference type="EMBL" id="CP000561">
    <property type="protein sequence ID" value="ABO09241.1"/>
    <property type="molecule type" value="Genomic_DNA"/>
</dbReference>
<keyword evidence="1" id="KW-0949">S-adenosyl-L-methionine</keyword>
<dbReference type="Gene3D" id="3.20.20.70">
    <property type="entry name" value="Aldolase class I"/>
    <property type="match status" value="1"/>
</dbReference>
<protein>
    <submittedName>
        <fullName evidence="6">Radical SAM domain protein</fullName>
    </submittedName>
</protein>
<dbReference type="GeneID" id="4910160"/>
<evidence type="ECO:0000256" key="2">
    <source>
        <dbReference type="ARBA" id="ARBA00022723"/>
    </source>
</evidence>
<organism evidence="6 7">
    <name type="scientific">Pyrobaculum calidifontis (strain DSM 21063 / JCM 11548 / VA1)</name>
    <dbReference type="NCBI Taxonomy" id="410359"/>
    <lineage>
        <taxon>Archaea</taxon>
        <taxon>Thermoproteota</taxon>
        <taxon>Thermoprotei</taxon>
        <taxon>Thermoproteales</taxon>
        <taxon>Thermoproteaceae</taxon>
        <taxon>Pyrobaculum</taxon>
    </lineage>
</organism>
<dbReference type="InterPro" id="IPR050377">
    <property type="entry name" value="Radical_SAM_PqqE_MftC-like"/>
</dbReference>
<keyword evidence="3" id="KW-0408">Iron</keyword>
<sequence>MGGSGRPHIDPERLLQLVLTYAVKSVGGKVYRLYKRFRADRWYGGIATADVVGCNLRCGMCWAWRNTSFVLSGGVWMAPEEVAARLDEIAKARGFRQVRISGGEPLIAPRHLLEVADLLSKYIFIVETNGILVDRELARELAARPHLAVRVSIKGATLEEFEEITLAPPSYFYKQLEAIRVLVESGMEPCRDVYPAAMLGFSTDAAVKRLEEALAEIDPRLPNCIDVEYVILYPHVVKLMKARGLKPTRAVTPDGVPAFMI</sequence>
<feature type="domain" description="Radical SAM core" evidence="5">
    <location>
        <begin position="38"/>
        <end position="261"/>
    </location>
</feature>
<dbReference type="HOGENOM" id="CLU_1080107_0_0_2"/>
<reference evidence="6" key="1">
    <citation type="submission" date="2007-02" db="EMBL/GenBank/DDBJ databases">
        <title>Complete sequence of Pyrobaculum calidifontis JCM 11548.</title>
        <authorList>
            <consortium name="US DOE Joint Genome Institute"/>
            <person name="Copeland A."/>
            <person name="Lucas S."/>
            <person name="Lapidus A."/>
            <person name="Barry K."/>
            <person name="Glavina del Rio T."/>
            <person name="Dalin E."/>
            <person name="Tice H."/>
            <person name="Pitluck S."/>
            <person name="Chain P."/>
            <person name="Malfatti S."/>
            <person name="Shin M."/>
            <person name="Vergez L."/>
            <person name="Schmutz J."/>
            <person name="Larimer F."/>
            <person name="Land M."/>
            <person name="Hauser L."/>
            <person name="Kyrpides N."/>
            <person name="Mikhailova N."/>
            <person name="Cozen A.E."/>
            <person name="Fitz-Gibbon S.T."/>
            <person name="House C.H."/>
            <person name="Saltikov C."/>
            <person name="Lowe T.M."/>
            <person name="Richardson P."/>
        </authorList>
    </citation>
    <scope>NUCLEOTIDE SEQUENCE [LARGE SCALE GENOMIC DNA]</scope>
    <source>
        <strain evidence="6">JCM 11548</strain>
    </source>
</reference>
<gene>
    <name evidence="6" type="ordered locus">Pcal_1824</name>
</gene>
<dbReference type="GO" id="GO:0003824">
    <property type="term" value="F:catalytic activity"/>
    <property type="evidence" value="ECO:0007669"/>
    <property type="project" value="InterPro"/>
</dbReference>
<dbReference type="InterPro" id="IPR013785">
    <property type="entry name" value="Aldolase_TIM"/>
</dbReference>
<dbReference type="Proteomes" id="UP000001431">
    <property type="component" value="Chromosome"/>
</dbReference>
<keyword evidence="7" id="KW-1185">Reference proteome</keyword>
<dbReference type="SFLD" id="SFLDS00029">
    <property type="entry name" value="Radical_SAM"/>
    <property type="match status" value="1"/>
</dbReference>
<dbReference type="Pfam" id="PF04055">
    <property type="entry name" value="Radical_SAM"/>
    <property type="match status" value="1"/>
</dbReference>
<dbReference type="KEGG" id="pcl:Pcal_1824"/>
<evidence type="ECO:0000313" key="6">
    <source>
        <dbReference type="EMBL" id="ABO09241.1"/>
    </source>
</evidence>
<evidence type="ECO:0000313" key="7">
    <source>
        <dbReference type="Proteomes" id="UP000001431"/>
    </source>
</evidence>
<dbReference type="InterPro" id="IPR007197">
    <property type="entry name" value="rSAM"/>
</dbReference>
<dbReference type="SUPFAM" id="SSF102114">
    <property type="entry name" value="Radical SAM enzymes"/>
    <property type="match status" value="1"/>
</dbReference>
<dbReference type="InterPro" id="IPR058240">
    <property type="entry name" value="rSAM_sf"/>
</dbReference>
<dbReference type="PIRSF" id="PIRSF020275">
    <property type="entry name" value="RadSAM_TM0948_prd"/>
    <property type="match status" value="1"/>
</dbReference>
<evidence type="ECO:0000256" key="1">
    <source>
        <dbReference type="ARBA" id="ARBA00022691"/>
    </source>
</evidence>
<keyword evidence="4" id="KW-0411">Iron-sulfur</keyword>
<keyword evidence="2" id="KW-0479">Metal-binding</keyword>
<accession>A3MX74</accession>
<proteinExistence type="predicted"/>
<evidence type="ECO:0000256" key="4">
    <source>
        <dbReference type="ARBA" id="ARBA00023014"/>
    </source>
</evidence>
<dbReference type="GO" id="GO:0046872">
    <property type="term" value="F:metal ion binding"/>
    <property type="evidence" value="ECO:0007669"/>
    <property type="project" value="UniProtKB-KW"/>
</dbReference>
<dbReference type="CDD" id="cd01335">
    <property type="entry name" value="Radical_SAM"/>
    <property type="match status" value="1"/>
</dbReference>
<name>A3MX74_PYRCJ</name>
<dbReference type="PANTHER" id="PTHR11228:SF34">
    <property type="entry name" value="TUNGSTEN-CONTAINING ALDEHYDE FERREDOXIN OXIDOREDUCTASE COFACTOR MODIFYING PROTEIN"/>
    <property type="match status" value="1"/>
</dbReference>
<dbReference type="PANTHER" id="PTHR11228">
    <property type="entry name" value="RADICAL SAM DOMAIN PROTEIN"/>
    <property type="match status" value="1"/>
</dbReference>
<dbReference type="PROSITE" id="PS51918">
    <property type="entry name" value="RADICAL_SAM"/>
    <property type="match status" value="1"/>
</dbReference>
<dbReference type="SFLD" id="SFLDG01067">
    <property type="entry name" value="SPASM/twitch_domain_containing"/>
    <property type="match status" value="1"/>
</dbReference>